<reference evidence="2 3" key="1">
    <citation type="submission" date="2018-05" db="EMBL/GenBank/DDBJ databases">
        <title>Chitinophaga sp. K3CV102501T nov., isolated from isolated from a monsoon evergreen broad-leaved forest soil.</title>
        <authorList>
            <person name="Lv Y."/>
        </authorList>
    </citation>
    <scope>NUCLEOTIDE SEQUENCE [LARGE SCALE GENOMIC DNA]</scope>
    <source>
        <strain evidence="2 3">GDMCC 1.1325</strain>
    </source>
</reference>
<accession>A0A365XQ98</accession>
<dbReference type="EMBL" id="QFFJ01000002">
    <property type="protein sequence ID" value="RBL88191.1"/>
    <property type="molecule type" value="Genomic_DNA"/>
</dbReference>
<keyword evidence="1" id="KW-0472">Membrane</keyword>
<evidence type="ECO:0000256" key="1">
    <source>
        <dbReference type="SAM" id="Phobius"/>
    </source>
</evidence>
<proteinExistence type="predicted"/>
<comment type="caution">
    <text evidence="2">The sequence shown here is derived from an EMBL/GenBank/DDBJ whole genome shotgun (WGS) entry which is preliminary data.</text>
</comment>
<feature type="transmembrane region" description="Helical" evidence="1">
    <location>
        <begin position="39"/>
        <end position="59"/>
    </location>
</feature>
<protein>
    <submittedName>
        <fullName evidence="2">Uncharacterized protein</fullName>
    </submittedName>
</protein>
<organism evidence="2 3">
    <name type="scientific">Chitinophaga flava</name>
    <dbReference type="NCBI Taxonomy" id="2259036"/>
    <lineage>
        <taxon>Bacteria</taxon>
        <taxon>Pseudomonadati</taxon>
        <taxon>Bacteroidota</taxon>
        <taxon>Chitinophagia</taxon>
        <taxon>Chitinophagales</taxon>
        <taxon>Chitinophagaceae</taxon>
        <taxon>Chitinophaga</taxon>
    </lineage>
</organism>
<dbReference type="Proteomes" id="UP000253410">
    <property type="component" value="Unassembled WGS sequence"/>
</dbReference>
<evidence type="ECO:0000313" key="3">
    <source>
        <dbReference type="Proteomes" id="UP000253410"/>
    </source>
</evidence>
<gene>
    <name evidence="2" type="ORF">DF182_16450</name>
</gene>
<keyword evidence="1" id="KW-0812">Transmembrane</keyword>
<dbReference type="AlphaFoldDB" id="A0A365XQ98"/>
<keyword evidence="3" id="KW-1185">Reference proteome</keyword>
<name>A0A365XQ98_9BACT</name>
<evidence type="ECO:0000313" key="2">
    <source>
        <dbReference type="EMBL" id="RBL88191.1"/>
    </source>
</evidence>
<keyword evidence="1" id="KW-1133">Transmembrane helix</keyword>
<sequence>MMKQHLTSKTNYWRRMYSGVLKTKLAIASVWTMPREWKLLYSLLIVMTLRLAVIAISAIKQL</sequence>